<reference evidence="1 2" key="1">
    <citation type="submission" date="2008-07" db="EMBL/GenBank/DDBJ databases">
        <authorList>
            <person name="El-Sayed N."/>
            <person name="Caler E."/>
            <person name="Inman J."/>
            <person name="Amedeo P."/>
            <person name="Hass B."/>
            <person name="Wortman J."/>
        </authorList>
    </citation>
    <scope>NUCLEOTIDE SEQUENCE [LARGE SCALE GENOMIC DNA]</scope>
    <source>
        <strain evidence="2">ATCC 50983 / TXsc</strain>
    </source>
</reference>
<evidence type="ECO:0000313" key="2">
    <source>
        <dbReference type="Proteomes" id="UP000007800"/>
    </source>
</evidence>
<evidence type="ECO:0000313" key="1">
    <source>
        <dbReference type="EMBL" id="EER19440.1"/>
    </source>
</evidence>
<dbReference type="Proteomes" id="UP000007800">
    <property type="component" value="Unassembled WGS sequence"/>
</dbReference>
<dbReference type="InParanoid" id="C5K7A5"/>
<feature type="non-terminal residue" evidence="1">
    <location>
        <position position="91"/>
    </location>
</feature>
<dbReference type="RefSeq" id="XP_002787644.1">
    <property type="nucleotide sequence ID" value="XM_002787598.1"/>
</dbReference>
<proteinExistence type="predicted"/>
<accession>C5K7A5</accession>
<dbReference type="AlphaFoldDB" id="C5K7A5"/>
<dbReference type="GeneID" id="9039701"/>
<organism evidence="2">
    <name type="scientific">Perkinsus marinus (strain ATCC 50983 / TXsc)</name>
    <dbReference type="NCBI Taxonomy" id="423536"/>
    <lineage>
        <taxon>Eukaryota</taxon>
        <taxon>Sar</taxon>
        <taxon>Alveolata</taxon>
        <taxon>Perkinsozoa</taxon>
        <taxon>Perkinsea</taxon>
        <taxon>Perkinsida</taxon>
        <taxon>Perkinsidae</taxon>
        <taxon>Perkinsus</taxon>
    </lineage>
</organism>
<keyword evidence="2" id="KW-1185">Reference proteome</keyword>
<sequence length="91" mass="10842">MSAINRLRLERSTDEEHLARRMVKDFNLAQHFCHTLPQARKDSKHDRNVQKLQKHHCRTSLELIKIDKNHVFLTVILEKNSQFIDTPETIK</sequence>
<dbReference type="EMBL" id="GG671079">
    <property type="protein sequence ID" value="EER19440.1"/>
    <property type="molecule type" value="Genomic_DNA"/>
</dbReference>
<name>C5K7A5_PERM5</name>
<gene>
    <name evidence="1" type="ORF">Pmar_PMAR012420</name>
</gene>
<protein>
    <submittedName>
        <fullName evidence="1">Uncharacterized protein</fullName>
    </submittedName>
</protein>